<protein>
    <submittedName>
        <fullName evidence="4">GroES-like protein</fullName>
    </submittedName>
</protein>
<dbReference type="Proteomes" id="UP000003244">
    <property type="component" value="Unassembled WGS sequence"/>
</dbReference>
<dbReference type="SUPFAM" id="SSF50129">
    <property type="entry name" value="GroES-like"/>
    <property type="match status" value="1"/>
</dbReference>
<proteinExistence type="predicted"/>
<dbReference type="InterPro" id="IPR011032">
    <property type="entry name" value="GroES-like_sf"/>
</dbReference>
<dbReference type="Pfam" id="PF08240">
    <property type="entry name" value="ADH_N"/>
    <property type="match status" value="1"/>
</dbReference>
<evidence type="ECO:0000313" key="4">
    <source>
        <dbReference type="EMBL" id="EFM64200.1"/>
    </source>
</evidence>
<accession>E0E4H1</accession>
<dbReference type="InterPro" id="IPR013154">
    <property type="entry name" value="ADH-like_N"/>
</dbReference>
<keyword evidence="2" id="KW-0560">Oxidoreductase</keyword>
<dbReference type="Gene3D" id="3.90.180.10">
    <property type="entry name" value="Medium-chain alcohol dehydrogenases, catalytic domain"/>
    <property type="match status" value="1"/>
</dbReference>
<reference evidence="4 5" key="1">
    <citation type="submission" date="2010-08" db="EMBL/GenBank/DDBJ databases">
        <authorList>
            <person name="Harkins D.M."/>
            <person name="Madupu R."/>
            <person name="Durkin A.S."/>
            <person name="Torralba M."/>
            <person name="Methe B."/>
            <person name="Sutton G.G."/>
            <person name="Nelson K.E."/>
        </authorList>
    </citation>
    <scope>NUCLEOTIDE SEQUENCE [LARGE SCALE GENOMIC DNA]</scope>
    <source>
        <strain evidence="4 5">DSM 17678</strain>
    </source>
</reference>
<evidence type="ECO:0000256" key="2">
    <source>
        <dbReference type="ARBA" id="ARBA00023002"/>
    </source>
</evidence>
<dbReference type="GO" id="GO:0016651">
    <property type="term" value="F:oxidoreductase activity, acting on NAD(P)H"/>
    <property type="evidence" value="ECO:0007669"/>
    <property type="project" value="TreeGrafter"/>
</dbReference>
<dbReference type="GeneID" id="84801184"/>
<keyword evidence="5" id="KW-1185">Reference proteome</keyword>
<keyword evidence="1" id="KW-0521">NADP</keyword>
<dbReference type="OrthoDB" id="9792162at2"/>
<evidence type="ECO:0000313" key="5">
    <source>
        <dbReference type="Proteomes" id="UP000003244"/>
    </source>
</evidence>
<feature type="domain" description="Alcohol dehydrogenase-like N-terminal" evidence="3">
    <location>
        <begin position="27"/>
        <end position="75"/>
    </location>
</feature>
<organism evidence="4 5">
    <name type="scientific">Peptostreptococcus stomatis DSM 17678</name>
    <dbReference type="NCBI Taxonomy" id="596315"/>
    <lineage>
        <taxon>Bacteria</taxon>
        <taxon>Bacillati</taxon>
        <taxon>Bacillota</taxon>
        <taxon>Clostridia</taxon>
        <taxon>Peptostreptococcales</taxon>
        <taxon>Peptostreptococcaceae</taxon>
        <taxon>Peptostreptococcus</taxon>
    </lineage>
</organism>
<dbReference type="EMBL" id="ADGQ01000066">
    <property type="protein sequence ID" value="EFM64200.1"/>
    <property type="molecule type" value="Genomic_DNA"/>
</dbReference>
<dbReference type="PANTHER" id="PTHR48106:SF18">
    <property type="entry name" value="QUINONE OXIDOREDUCTASE PIG3"/>
    <property type="match status" value="1"/>
</dbReference>
<comment type="caution">
    <text evidence="4">The sequence shown here is derived from an EMBL/GenBank/DDBJ whole genome shotgun (WGS) entry which is preliminary data.</text>
</comment>
<dbReference type="AlphaFoldDB" id="E0E4H1"/>
<sequence>MKAVVVYEAGGVDKLVYQEVPKPRIKEGWTLIKVRGFGINRSEIFTRKGYSPSVEFPRILGIECVGLVEESKKGFGKVVCLV</sequence>
<dbReference type="GO" id="GO:0070402">
    <property type="term" value="F:NADPH binding"/>
    <property type="evidence" value="ECO:0007669"/>
    <property type="project" value="TreeGrafter"/>
</dbReference>
<dbReference type="PANTHER" id="PTHR48106">
    <property type="entry name" value="QUINONE OXIDOREDUCTASE PIG3-RELATED"/>
    <property type="match status" value="1"/>
</dbReference>
<dbReference type="RefSeq" id="WP_007790551.1">
    <property type="nucleotide sequence ID" value="NZ_ADGQ01000066.1"/>
</dbReference>
<evidence type="ECO:0000256" key="1">
    <source>
        <dbReference type="ARBA" id="ARBA00022857"/>
    </source>
</evidence>
<name>E0E4H1_9FIRM</name>
<dbReference type="STRING" id="596315.HMPREF0634_1348"/>
<gene>
    <name evidence="4" type="ORF">HMPREF0634_1348</name>
</gene>
<evidence type="ECO:0000259" key="3">
    <source>
        <dbReference type="Pfam" id="PF08240"/>
    </source>
</evidence>
<dbReference type="eggNOG" id="COG0604">
    <property type="taxonomic scope" value="Bacteria"/>
</dbReference>